<dbReference type="InterPro" id="IPR000014">
    <property type="entry name" value="PAS"/>
</dbReference>
<dbReference type="CDD" id="cd00082">
    <property type="entry name" value="HisKA"/>
    <property type="match status" value="1"/>
</dbReference>
<dbReference type="PANTHER" id="PTHR43547:SF2">
    <property type="entry name" value="HYBRID SIGNAL TRANSDUCTION HISTIDINE KINASE C"/>
    <property type="match status" value="1"/>
</dbReference>
<keyword evidence="3" id="KW-0472">Membrane</keyword>
<sequence>MRVLLVDDEEDLLEQAKLYIEKNEEKIQVVTEKSVKNSFKLIKNQHFDAIVSDYQMPKIDGLEFLRILRKDMKNNVPFIIFTGKGREKVAIEALNLGADRYLQKGGDPKAQYGELKHAIFQAIERHQARKEIKKAEERYRKTIENAEIGIMIGESTGKIRISNSKMKELIGFSKDNLENLYKWLENTDKKREKRKIENKELEIVSETEKENKKEIKIFSTDKEEYHFILFKKVTLESDEVLLIAQNITENKKVEEMLEQQITDNVLKMRDKKGTKKLDLTELEESEPEEVKNRLQITKEKIEEMLKSQWAYAKKMLKFSLASWIFGVSVFAAFTVIYLGGFAFIIEALPLVISFLIGGLAVPIIISAILIGKKRKKIRKLDSIKSDLVSNYEKAIIASEKRKIEEKEEFLHSILRHDLKNKIQIIEGYHELLRSYELPKVAEEYVEKARKASKEGNNLIEKIRALRRVENGRTDKIKIDSVISKTVEKYQDQAEDNDIKIDYEKSQCEFLAGPLLEELFSNLIENCIKHANCSEIKISTRKSEDKCVISVEDDGDGIPDQTKGKIFEKGFKKGGNAGSGLGLSLVKEIAEGYKGKIKAGDSELGGAKFKVSFKTT</sequence>
<proteinExistence type="predicted"/>
<keyword evidence="3" id="KW-0812">Transmembrane</keyword>
<dbReference type="SUPFAM" id="SSF55874">
    <property type="entry name" value="ATPase domain of HSP90 chaperone/DNA topoisomerase II/histidine kinase"/>
    <property type="match status" value="1"/>
</dbReference>
<dbReference type="PRINTS" id="PR00344">
    <property type="entry name" value="BCTRLSENSOR"/>
</dbReference>
<accession>M1Q2D2</accession>
<dbReference type="InterPro" id="IPR035965">
    <property type="entry name" value="PAS-like_dom_sf"/>
</dbReference>
<dbReference type="InterPro" id="IPR003594">
    <property type="entry name" value="HATPase_dom"/>
</dbReference>
<feature type="transmembrane region" description="Helical" evidence="3">
    <location>
        <begin position="351"/>
        <end position="370"/>
    </location>
</feature>
<dbReference type="Pfam" id="PF02518">
    <property type="entry name" value="HATPase_c"/>
    <property type="match status" value="1"/>
</dbReference>
<dbReference type="Gene3D" id="3.40.50.2300">
    <property type="match status" value="1"/>
</dbReference>
<dbReference type="Gene3D" id="3.30.565.10">
    <property type="entry name" value="Histidine kinase-like ATPase, C-terminal domain"/>
    <property type="match status" value="1"/>
</dbReference>
<feature type="domain" description="Response regulatory" evidence="5">
    <location>
        <begin position="2"/>
        <end position="119"/>
    </location>
</feature>
<dbReference type="SUPFAM" id="SSF52172">
    <property type="entry name" value="CheY-like"/>
    <property type="match status" value="1"/>
</dbReference>
<dbReference type="InterPro" id="IPR036890">
    <property type="entry name" value="HATPase_C_sf"/>
</dbReference>
<keyword evidence="7" id="KW-0547">Nucleotide-binding</keyword>
<keyword evidence="7" id="KW-0067">ATP-binding</keyword>
<dbReference type="InterPro" id="IPR036097">
    <property type="entry name" value="HisK_dim/P_sf"/>
</dbReference>
<reference evidence="7" key="1">
    <citation type="journal article" date="2013" name="Syst. Appl. Microbiol.">
        <title>New insights into the archaeal diversity of a hypersaline microbial mat obtained by a metagenomic approach.</title>
        <authorList>
            <person name="Lopez-Lopez A."/>
            <person name="Richter M."/>
            <person name="Pena A."/>
            <person name="Tamames J."/>
            <person name="Rossello-Mora R."/>
        </authorList>
    </citation>
    <scope>NUCLEOTIDE SEQUENCE</scope>
</reference>
<keyword evidence="1" id="KW-0597">Phosphoprotein</keyword>
<name>M1Q2D2_9ZZZZ</name>
<dbReference type="PROSITE" id="PS50110">
    <property type="entry name" value="RESPONSE_REGULATORY"/>
    <property type="match status" value="1"/>
</dbReference>
<dbReference type="PANTHER" id="PTHR43547">
    <property type="entry name" value="TWO-COMPONENT HISTIDINE KINASE"/>
    <property type="match status" value="1"/>
</dbReference>
<dbReference type="InterPro" id="IPR001789">
    <property type="entry name" value="Sig_transdc_resp-reg_receiver"/>
</dbReference>
<organism evidence="7">
    <name type="scientific">uncultured organism</name>
    <dbReference type="NCBI Taxonomy" id="155900"/>
    <lineage>
        <taxon>unclassified sequences</taxon>
        <taxon>environmental samples</taxon>
    </lineage>
</organism>
<feature type="transmembrane region" description="Helical" evidence="3">
    <location>
        <begin position="323"/>
        <end position="345"/>
    </location>
</feature>
<keyword evidence="2" id="KW-0175">Coiled coil</keyword>
<dbReference type="PROSITE" id="PS50112">
    <property type="entry name" value="PAS"/>
    <property type="match status" value="1"/>
</dbReference>
<feature type="domain" description="Histidine kinase" evidence="4">
    <location>
        <begin position="413"/>
        <end position="615"/>
    </location>
</feature>
<feature type="domain" description="PAS" evidence="6">
    <location>
        <begin position="135"/>
        <end position="177"/>
    </location>
</feature>
<keyword evidence="3" id="KW-1133">Transmembrane helix</keyword>
<evidence type="ECO:0000259" key="4">
    <source>
        <dbReference type="PROSITE" id="PS50109"/>
    </source>
</evidence>
<dbReference type="SMART" id="SM00388">
    <property type="entry name" value="HisKA"/>
    <property type="match status" value="1"/>
</dbReference>
<evidence type="ECO:0000256" key="3">
    <source>
        <dbReference type="SAM" id="Phobius"/>
    </source>
</evidence>
<dbReference type="AlphaFoldDB" id="M1Q2D2"/>
<dbReference type="InterPro" id="IPR005467">
    <property type="entry name" value="His_kinase_dom"/>
</dbReference>
<dbReference type="SUPFAM" id="SSF55785">
    <property type="entry name" value="PYP-like sensor domain (PAS domain)"/>
    <property type="match status" value="1"/>
</dbReference>
<dbReference type="InterPro" id="IPR011006">
    <property type="entry name" value="CheY-like_superfamily"/>
</dbReference>
<gene>
    <name evidence="7" type="ORF">FLSS-25_0013</name>
</gene>
<dbReference type="SMART" id="SM00448">
    <property type="entry name" value="REC"/>
    <property type="match status" value="1"/>
</dbReference>
<dbReference type="Gene3D" id="3.30.450.20">
    <property type="entry name" value="PAS domain"/>
    <property type="match status" value="1"/>
</dbReference>
<dbReference type="SUPFAM" id="SSF47384">
    <property type="entry name" value="Homodimeric domain of signal transducing histidine kinase"/>
    <property type="match status" value="1"/>
</dbReference>
<dbReference type="InterPro" id="IPR003661">
    <property type="entry name" value="HisK_dim/P_dom"/>
</dbReference>
<dbReference type="Gene3D" id="1.10.287.130">
    <property type="match status" value="1"/>
</dbReference>
<evidence type="ECO:0000313" key="7">
    <source>
        <dbReference type="EMBL" id="AGF93412.1"/>
    </source>
</evidence>
<protein>
    <submittedName>
        <fullName evidence="7">Membrane protein containing ATP-binding region, ATPase-like protein</fullName>
    </submittedName>
</protein>
<dbReference type="CDD" id="cd00156">
    <property type="entry name" value="REC"/>
    <property type="match status" value="1"/>
</dbReference>
<dbReference type="InterPro" id="IPR004358">
    <property type="entry name" value="Sig_transdc_His_kin-like_C"/>
</dbReference>
<dbReference type="SMART" id="SM00387">
    <property type="entry name" value="HATPase_c"/>
    <property type="match status" value="1"/>
</dbReference>
<dbReference type="GO" id="GO:0000155">
    <property type="term" value="F:phosphorelay sensor kinase activity"/>
    <property type="evidence" value="ECO:0007669"/>
    <property type="project" value="InterPro"/>
</dbReference>
<evidence type="ECO:0000256" key="2">
    <source>
        <dbReference type="SAM" id="Coils"/>
    </source>
</evidence>
<dbReference type="Pfam" id="PF00512">
    <property type="entry name" value="HisKA"/>
    <property type="match status" value="1"/>
</dbReference>
<dbReference type="PROSITE" id="PS50109">
    <property type="entry name" value="HIS_KIN"/>
    <property type="match status" value="1"/>
</dbReference>
<evidence type="ECO:0000259" key="6">
    <source>
        <dbReference type="PROSITE" id="PS50112"/>
    </source>
</evidence>
<dbReference type="Pfam" id="PF00072">
    <property type="entry name" value="Response_reg"/>
    <property type="match status" value="1"/>
</dbReference>
<dbReference type="NCBIfam" id="TIGR00229">
    <property type="entry name" value="sensory_box"/>
    <property type="match status" value="1"/>
</dbReference>
<evidence type="ECO:0000256" key="1">
    <source>
        <dbReference type="ARBA" id="ARBA00022553"/>
    </source>
</evidence>
<evidence type="ECO:0000259" key="5">
    <source>
        <dbReference type="PROSITE" id="PS50110"/>
    </source>
</evidence>
<dbReference type="GO" id="GO:0005524">
    <property type="term" value="F:ATP binding"/>
    <property type="evidence" value="ECO:0007669"/>
    <property type="project" value="UniProtKB-KW"/>
</dbReference>
<feature type="coiled-coil region" evidence="2">
    <location>
        <begin position="6"/>
        <end position="33"/>
    </location>
</feature>
<dbReference type="EMBL" id="JX684091">
    <property type="protein sequence ID" value="AGF93412.1"/>
    <property type="molecule type" value="Genomic_DNA"/>
</dbReference>